<dbReference type="Proteomes" id="UP001060215">
    <property type="component" value="Chromosome 15"/>
</dbReference>
<comment type="caution">
    <text evidence="1">The sequence shown here is derived from an EMBL/GenBank/DDBJ whole genome shotgun (WGS) entry which is preliminary data.</text>
</comment>
<evidence type="ECO:0000313" key="1">
    <source>
        <dbReference type="EMBL" id="KAI7986774.1"/>
    </source>
</evidence>
<gene>
    <name evidence="1" type="ORF">LOK49_LG14G02066</name>
</gene>
<sequence>MVSRLCRRRFGSELMFSDNCSLQSQHGGLEAKYFEERAALEAKYQKLYGPLYDKRCEIVNGVVEVEGVTSEATMDLEDDKTTEDMSNAEKGVPDFWVNAMKNSSGDLRA</sequence>
<keyword evidence="2" id="KW-1185">Reference proteome</keyword>
<accession>A0ACC0FE23</accession>
<reference evidence="1 2" key="1">
    <citation type="journal article" date="2022" name="Plant J.">
        <title>Chromosome-level genome of Camellia lanceoleosa provides a valuable resource for understanding genome evolution and self-incompatibility.</title>
        <authorList>
            <person name="Gong W."/>
            <person name="Xiao S."/>
            <person name="Wang L."/>
            <person name="Liao Z."/>
            <person name="Chang Y."/>
            <person name="Mo W."/>
            <person name="Hu G."/>
            <person name="Li W."/>
            <person name="Zhao G."/>
            <person name="Zhu H."/>
            <person name="Hu X."/>
            <person name="Ji K."/>
            <person name="Xiang X."/>
            <person name="Song Q."/>
            <person name="Yuan D."/>
            <person name="Jin S."/>
            <person name="Zhang L."/>
        </authorList>
    </citation>
    <scope>NUCLEOTIDE SEQUENCE [LARGE SCALE GENOMIC DNA]</scope>
    <source>
        <strain evidence="1">SQ_2022a</strain>
    </source>
</reference>
<dbReference type="EMBL" id="CM045772">
    <property type="protein sequence ID" value="KAI7986774.1"/>
    <property type="molecule type" value="Genomic_DNA"/>
</dbReference>
<evidence type="ECO:0000313" key="2">
    <source>
        <dbReference type="Proteomes" id="UP001060215"/>
    </source>
</evidence>
<protein>
    <submittedName>
        <fullName evidence="1">Uncharacterized protein</fullName>
    </submittedName>
</protein>
<proteinExistence type="predicted"/>
<organism evidence="1 2">
    <name type="scientific">Camellia lanceoleosa</name>
    <dbReference type="NCBI Taxonomy" id="1840588"/>
    <lineage>
        <taxon>Eukaryota</taxon>
        <taxon>Viridiplantae</taxon>
        <taxon>Streptophyta</taxon>
        <taxon>Embryophyta</taxon>
        <taxon>Tracheophyta</taxon>
        <taxon>Spermatophyta</taxon>
        <taxon>Magnoliopsida</taxon>
        <taxon>eudicotyledons</taxon>
        <taxon>Gunneridae</taxon>
        <taxon>Pentapetalae</taxon>
        <taxon>asterids</taxon>
        <taxon>Ericales</taxon>
        <taxon>Theaceae</taxon>
        <taxon>Camellia</taxon>
    </lineage>
</organism>
<name>A0ACC0FE23_9ERIC</name>